<evidence type="ECO:0000313" key="3">
    <source>
        <dbReference type="Proteomes" id="UP001589738"/>
    </source>
</evidence>
<dbReference type="CDD" id="cd03811">
    <property type="entry name" value="GT4_GT28_WabH-like"/>
    <property type="match status" value="1"/>
</dbReference>
<keyword evidence="2" id="KW-0328">Glycosyltransferase</keyword>
<comment type="caution">
    <text evidence="2">The sequence shown here is derived from an EMBL/GenBank/DDBJ whole genome shotgun (WGS) entry which is preliminary data.</text>
</comment>
<dbReference type="GO" id="GO:0016757">
    <property type="term" value="F:glycosyltransferase activity"/>
    <property type="evidence" value="ECO:0007669"/>
    <property type="project" value="UniProtKB-KW"/>
</dbReference>
<dbReference type="RefSeq" id="WP_377058313.1">
    <property type="nucleotide sequence ID" value="NZ_JBHLUU010000091.1"/>
</dbReference>
<organism evidence="2 3">
    <name type="scientific">Robertmurraya beringensis</name>
    <dbReference type="NCBI Taxonomy" id="641660"/>
    <lineage>
        <taxon>Bacteria</taxon>
        <taxon>Bacillati</taxon>
        <taxon>Bacillota</taxon>
        <taxon>Bacilli</taxon>
        <taxon>Bacillales</taxon>
        <taxon>Bacillaceae</taxon>
        <taxon>Robertmurraya</taxon>
    </lineage>
</organism>
<keyword evidence="3" id="KW-1185">Reference proteome</keyword>
<name>A0ABV6KS20_9BACI</name>
<evidence type="ECO:0000259" key="1">
    <source>
        <dbReference type="Pfam" id="PF00534"/>
    </source>
</evidence>
<dbReference type="InterPro" id="IPR001296">
    <property type="entry name" value="Glyco_trans_1"/>
</dbReference>
<accession>A0ABV6KS20</accession>
<evidence type="ECO:0000313" key="2">
    <source>
        <dbReference type="EMBL" id="MFC0476122.1"/>
    </source>
</evidence>
<protein>
    <submittedName>
        <fullName evidence="2">Glycosyltransferase</fullName>
        <ecNumber evidence="2">2.4.-.-</ecNumber>
    </submittedName>
</protein>
<dbReference type="Gene3D" id="3.40.50.2000">
    <property type="entry name" value="Glycogen Phosphorylase B"/>
    <property type="match status" value="2"/>
</dbReference>
<dbReference type="Pfam" id="PF00534">
    <property type="entry name" value="Glycos_transf_1"/>
    <property type="match status" value="1"/>
</dbReference>
<reference evidence="2 3" key="1">
    <citation type="submission" date="2024-09" db="EMBL/GenBank/DDBJ databases">
        <authorList>
            <person name="Sun Q."/>
            <person name="Mori K."/>
        </authorList>
    </citation>
    <scope>NUCLEOTIDE SEQUENCE [LARGE SCALE GENOMIC DNA]</scope>
    <source>
        <strain evidence="2 3">CGMCC 1.9126</strain>
    </source>
</reference>
<dbReference type="SUPFAM" id="SSF53756">
    <property type="entry name" value="UDP-Glycosyltransferase/glycogen phosphorylase"/>
    <property type="match status" value="1"/>
</dbReference>
<proteinExistence type="predicted"/>
<keyword evidence="2" id="KW-0808">Transferase</keyword>
<dbReference type="EMBL" id="JBHLUU010000091">
    <property type="protein sequence ID" value="MFC0476122.1"/>
    <property type="molecule type" value="Genomic_DNA"/>
</dbReference>
<gene>
    <name evidence="2" type="ORF">ACFFHF_12845</name>
</gene>
<dbReference type="PANTHER" id="PTHR12526">
    <property type="entry name" value="GLYCOSYLTRANSFERASE"/>
    <property type="match status" value="1"/>
</dbReference>
<sequence length="387" mass="44717">MKKIAIVTRKLVMGGIERALASKLENLCDLGYDVTLFLMSPGGELENSIPSNIKVEYIFGTERSVFEKVLKNVDKGKYYMAAKVLFCSLCSKITKTVFNKEFYLSKVIEPNETVYDLAIAYHTPASFPVVYVINNLKANKKIAWIHSDVSVYKNELKPYRKYYQRFDHIFCVSKFGKDKFIGMYPELEQKTSVFYNIINRKNIIEKSNFIDGFQDEFQGIRILTVGRLCNQKGQDIIPEIMINLLKEGHEVKWYCIGEGEDRDKIDNLIKQHNLQNNLILLGNKINPYPYFRECDIYVQPSRHEGYCISLAEARIFNKPIVTTNFVGALEQIKNGHTGIIVEFNAKKLVLAIQELVEKKNIREKFEINLLNDQNDNSSQMKLLLNMI</sequence>
<feature type="domain" description="Glycosyl transferase family 1" evidence="1">
    <location>
        <begin position="221"/>
        <end position="366"/>
    </location>
</feature>
<dbReference type="Proteomes" id="UP001589738">
    <property type="component" value="Unassembled WGS sequence"/>
</dbReference>
<dbReference type="EC" id="2.4.-.-" evidence="2"/>
<dbReference type="PANTHER" id="PTHR12526:SF630">
    <property type="entry name" value="GLYCOSYLTRANSFERASE"/>
    <property type="match status" value="1"/>
</dbReference>